<evidence type="ECO:0008006" key="2">
    <source>
        <dbReference type="Google" id="ProtNLM"/>
    </source>
</evidence>
<dbReference type="InterPro" id="IPR021763">
    <property type="entry name" value="DUF3326"/>
</dbReference>
<dbReference type="AlphaFoldDB" id="X0SJU8"/>
<protein>
    <recommendedName>
        <fullName evidence="2">DUF3326 domain-containing protein</fullName>
    </recommendedName>
</protein>
<proteinExistence type="predicted"/>
<reference evidence="1" key="1">
    <citation type="journal article" date="2014" name="Front. Microbiol.">
        <title>High frequency of phylogenetically diverse reductive dehalogenase-homologous genes in deep subseafloor sedimentary metagenomes.</title>
        <authorList>
            <person name="Kawai M."/>
            <person name="Futagami T."/>
            <person name="Toyoda A."/>
            <person name="Takaki Y."/>
            <person name="Nishi S."/>
            <person name="Hori S."/>
            <person name="Arai W."/>
            <person name="Tsubouchi T."/>
            <person name="Morono Y."/>
            <person name="Uchiyama I."/>
            <person name="Ito T."/>
            <person name="Fujiyama A."/>
            <person name="Inagaki F."/>
            <person name="Takami H."/>
        </authorList>
    </citation>
    <scope>NUCLEOTIDE SEQUENCE</scope>
    <source>
        <strain evidence="1">Expedition CK06-06</strain>
    </source>
</reference>
<name>X0SJU8_9ZZZZ</name>
<dbReference type="EMBL" id="BARS01009909">
    <property type="protein sequence ID" value="GAF81284.1"/>
    <property type="molecule type" value="Genomic_DNA"/>
</dbReference>
<dbReference type="PANTHER" id="PTHR36891">
    <property type="entry name" value="OS01G0127400 PROTEIN"/>
    <property type="match status" value="1"/>
</dbReference>
<gene>
    <name evidence="1" type="ORF">S01H1_18521</name>
</gene>
<organism evidence="1">
    <name type="scientific">marine sediment metagenome</name>
    <dbReference type="NCBI Taxonomy" id="412755"/>
    <lineage>
        <taxon>unclassified sequences</taxon>
        <taxon>metagenomes</taxon>
        <taxon>ecological metagenomes</taxon>
    </lineage>
</organism>
<dbReference type="PANTHER" id="PTHR36891:SF1">
    <property type="entry name" value="OS01G0127400 PROTEIN"/>
    <property type="match status" value="1"/>
</dbReference>
<sequence>MIGVFIIPTGIGAEIGGHAGDATPAAKLIASCCEKLVVHPNVVNASDINEMTENMLYVEGSILDRFLENKIQLKEVYQNKILVVANTPISQDTINAVAAAGVTVGIDVEILPLNTLLRMIAKFENGKATGNIFGWEELVEQVKNYNFDALAMHTPIEVSRDVALNYFKNGGVNPWGGVEACASKLIAESLNKPVAHAPIENVSQEDSELYNFNKPINSRMAPEIISNCYFHCVLKGLNKAPIIDNGLSVKDIDFLVTPDTCYGRPHIACKKANIPVIVVKENKTILNNKMPNSFIFVENYLEAAGIIMAMK</sequence>
<evidence type="ECO:0000313" key="1">
    <source>
        <dbReference type="EMBL" id="GAF81284.1"/>
    </source>
</evidence>
<feature type="non-terminal residue" evidence="1">
    <location>
        <position position="311"/>
    </location>
</feature>
<accession>X0SJU8</accession>
<comment type="caution">
    <text evidence="1">The sequence shown here is derived from an EMBL/GenBank/DDBJ whole genome shotgun (WGS) entry which is preliminary data.</text>
</comment>
<dbReference type="Pfam" id="PF11805">
    <property type="entry name" value="DUF3326"/>
    <property type="match status" value="1"/>
</dbReference>